<dbReference type="Proteomes" id="UP000373269">
    <property type="component" value="Plasmid unnamed"/>
</dbReference>
<evidence type="ECO:0000313" key="2">
    <source>
        <dbReference type="EMBL" id="QGG54118.1"/>
    </source>
</evidence>
<proteinExistence type="predicted"/>
<feature type="region of interest" description="Disordered" evidence="1">
    <location>
        <begin position="125"/>
        <end position="164"/>
    </location>
</feature>
<evidence type="ECO:0000256" key="1">
    <source>
        <dbReference type="SAM" id="MobiDB-lite"/>
    </source>
</evidence>
<reference evidence="2 3" key="1">
    <citation type="submission" date="2019-11" db="EMBL/GenBank/DDBJ databases">
        <title>Whole Genome Sequencing and Comparative Genomic Analyses of Lysinibacillus pakistanensis LZH-9, a Halotolerant Strain with Excellent COD Removal Capability.</title>
        <authorList>
            <person name="Zhou H."/>
        </authorList>
    </citation>
    <scope>NUCLEOTIDE SEQUENCE [LARGE SCALE GENOMIC DNA]</scope>
    <source>
        <strain evidence="2 3">LZH-9</strain>
        <plasmid evidence="2 3">unnamed</plasmid>
    </source>
</reference>
<feature type="compositionally biased region" description="Basic and acidic residues" evidence="1">
    <location>
        <begin position="135"/>
        <end position="164"/>
    </location>
</feature>
<dbReference type="EMBL" id="CP045836">
    <property type="protein sequence ID" value="QGG54118.1"/>
    <property type="molecule type" value="Genomic_DNA"/>
</dbReference>
<gene>
    <name evidence="2" type="ORF">GDS87_24675</name>
</gene>
<name>A0ABX6DKJ7_9BACI</name>
<sequence length="198" mass="22130">MPIDLAEMLLDDGVTVIEAEVFEAGQEVNIKTEDGQSIPLPVGEYGLQDGMVLVVQEEGIIGEIRQATEEQPQEEEEVAAADKPTEQPVAKKVVESVSKETYFSAEEKEELEAKITALEAQVAELSKQDEEETKEEVKEETVELKEEEVKPITHNPENKEKQESVFKLAANRKADSIQDRVRNTILKLINNGNINTRI</sequence>
<keyword evidence="2" id="KW-0614">Plasmid</keyword>
<accession>A0ABX6DKJ7</accession>
<organism evidence="2 3">
    <name type="scientific">Lysinibacillus pakistanensis</name>
    <dbReference type="NCBI Taxonomy" id="759811"/>
    <lineage>
        <taxon>Bacteria</taxon>
        <taxon>Bacillati</taxon>
        <taxon>Bacillota</taxon>
        <taxon>Bacilli</taxon>
        <taxon>Bacillales</taxon>
        <taxon>Bacillaceae</taxon>
        <taxon>Lysinibacillus</taxon>
    </lineage>
</organism>
<keyword evidence="3" id="KW-1185">Reference proteome</keyword>
<evidence type="ECO:0000313" key="3">
    <source>
        <dbReference type="Proteomes" id="UP000373269"/>
    </source>
</evidence>
<geneLocation type="plasmid" evidence="2 3">
    <name>unnamed</name>
</geneLocation>
<feature type="region of interest" description="Disordered" evidence="1">
    <location>
        <begin position="66"/>
        <end position="87"/>
    </location>
</feature>
<protein>
    <submittedName>
        <fullName evidence="2">Uncharacterized protein</fullName>
    </submittedName>
</protein>